<dbReference type="InterPro" id="IPR036188">
    <property type="entry name" value="FAD/NAD-bd_sf"/>
</dbReference>
<accession>A0A251RQ87</accession>
<dbReference type="PANTHER" id="PTHR23023">
    <property type="entry name" value="DIMETHYLANILINE MONOOXYGENASE"/>
    <property type="match status" value="1"/>
</dbReference>
<gene>
    <name evidence="7" type="ORF">HannXRQ_Chr17g0545611</name>
    <name evidence="6" type="ORF">HanXRQr2_Chr17g0796271</name>
</gene>
<dbReference type="FunFam" id="3.50.50.60:FF:000403">
    <property type="entry name" value="Flavin-containing monooxygenase"/>
    <property type="match status" value="1"/>
</dbReference>
<reference evidence="7" key="2">
    <citation type="submission" date="2017-02" db="EMBL/GenBank/DDBJ databases">
        <title>Sunflower complete genome.</title>
        <authorList>
            <person name="Langlade N."/>
            <person name="Munos S."/>
        </authorList>
    </citation>
    <scope>NUCLEOTIDE SEQUENCE [LARGE SCALE GENOMIC DNA]</scope>
    <source>
        <tissue evidence="7">Leaves</tissue>
    </source>
</reference>
<evidence type="ECO:0000256" key="5">
    <source>
        <dbReference type="RuleBase" id="RU361177"/>
    </source>
</evidence>
<evidence type="ECO:0000256" key="3">
    <source>
        <dbReference type="ARBA" id="ARBA00022827"/>
    </source>
</evidence>
<dbReference type="Proteomes" id="UP000215914">
    <property type="component" value="Chromosome 17"/>
</dbReference>
<dbReference type="GO" id="GO:0004499">
    <property type="term" value="F:N,N-dimethylaniline monooxygenase activity"/>
    <property type="evidence" value="ECO:0007669"/>
    <property type="project" value="InterPro"/>
</dbReference>
<keyword evidence="3 5" id="KW-0274">FAD</keyword>
<evidence type="ECO:0000313" key="6">
    <source>
        <dbReference type="EMBL" id="KAF5754880.1"/>
    </source>
</evidence>
<dbReference type="Gramene" id="mRNA:HanXRQr2_Chr17g0796271">
    <property type="protein sequence ID" value="CDS:HanXRQr2_Chr17g0796271.1"/>
    <property type="gene ID" value="HanXRQr2_Chr17g0796271"/>
</dbReference>
<dbReference type="EC" id="1.-.-.-" evidence="5"/>
<reference evidence="6 8" key="1">
    <citation type="journal article" date="2017" name="Nature">
        <title>The sunflower genome provides insights into oil metabolism, flowering and Asterid evolution.</title>
        <authorList>
            <person name="Badouin H."/>
            <person name="Gouzy J."/>
            <person name="Grassa C.J."/>
            <person name="Murat F."/>
            <person name="Staton S.E."/>
            <person name="Cottret L."/>
            <person name="Lelandais-Briere C."/>
            <person name="Owens G.L."/>
            <person name="Carrere S."/>
            <person name="Mayjonade B."/>
            <person name="Legrand L."/>
            <person name="Gill N."/>
            <person name="Kane N.C."/>
            <person name="Bowers J.E."/>
            <person name="Hubner S."/>
            <person name="Bellec A."/>
            <person name="Berard A."/>
            <person name="Berges H."/>
            <person name="Blanchet N."/>
            <person name="Boniface M.C."/>
            <person name="Brunel D."/>
            <person name="Catrice O."/>
            <person name="Chaidir N."/>
            <person name="Claudel C."/>
            <person name="Donnadieu C."/>
            <person name="Faraut T."/>
            <person name="Fievet G."/>
            <person name="Helmstetter N."/>
            <person name="King M."/>
            <person name="Knapp S.J."/>
            <person name="Lai Z."/>
            <person name="Le Paslier M.C."/>
            <person name="Lippi Y."/>
            <person name="Lorenzon L."/>
            <person name="Mandel J.R."/>
            <person name="Marage G."/>
            <person name="Marchand G."/>
            <person name="Marquand E."/>
            <person name="Bret-Mestries E."/>
            <person name="Morien E."/>
            <person name="Nambeesan S."/>
            <person name="Nguyen T."/>
            <person name="Pegot-Espagnet P."/>
            <person name="Pouilly N."/>
            <person name="Raftis F."/>
            <person name="Sallet E."/>
            <person name="Schiex T."/>
            <person name="Thomas J."/>
            <person name="Vandecasteele C."/>
            <person name="Vares D."/>
            <person name="Vear F."/>
            <person name="Vautrin S."/>
            <person name="Crespi M."/>
            <person name="Mangin B."/>
            <person name="Burke J.M."/>
            <person name="Salse J."/>
            <person name="Munos S."/>
            <person name="Vincourt P."/>
            <person name="Rieseberg L.H."/>
            <person name="Langlade N.B."/>
        </authorList>
    </citation>
    <scope>NUCLEOTIDE SEQUENCE [LARGE SCALE GENOMIC DNA]</scope>
    <source>
        <strain evidence="8">cv. SF193</strain>
        <tissue evidence="6">Leaves</tissue>
    </source>
</reference>
<comment type="cofactor">
    <cofactor evidence="5">
        <name>FAD</name>
        <dbReference type="ChEBI" id="CHEBI:57692"/>
    </cofactor>
</comment>
<dbReference type="GO" id="GO:0050661">
    <property type="term" value="F:NADP binding"/>
    <property type="evidence" value="ECO:0007669"/>
    <property type="project" value="InterPro"/>
</dbReference>
<organism evidence="7 8">
    <name type="scientific">Helianthus annuus</name>
    <name type="common">Common sunflower</name>
    <dbReference type="NCBI Taxonomy" id="4232"/>
    <lineage>
        <taxon>Eukaryota</taxon>
        <taxon>Viridiplantae</taxon>
        <taxon>Streptophyta</taxon>
        <taxon>Embryophyta</taxon>
        <taxon>Tracheophyta</taxon>
        <taxon>Spermatophyta</taxon>
        <taxon>Magnoliopsida</taxon>
        <taxon>eudicotyledons</taxon>
        <taxon>Gunneridae</taxon>
        <taxon>Pentapetalae</taxon>
        <taxon>asterids</taxon>
        <taxon>campanulids</taxon>
        <taxon>Asterales</taxon>
        <taxon>Asteraceae</taxon>
        <taxon>Asteroideae</taxon>
        <taxon>Heliantheae alliance</taxon>
        <taxon>Heliantheae</taxon>
        <taxon>Helianthus</taxon>
    </lineage>
</organism>
<sequence length="203" mass="22707">MDKKQIAIVGAGIAGLLACKYCLSKGFNPIVFEFESDIGGVWAKTIKTTRLQIPKTMYQFSDYPWPASVTDDFPTQQEMIDYIRSYATHFNLIPHIKLQSRVKGIDYDGPSSNTWSLWNGTGEAFPPEGKWNVTVENAQTATTQVCMHGFYVTFLPANSHTLSASIRGILFFIRLGTIRLLHIINICSGILCIYSIDISTENI</sequence>
<evidence type="ECO:0000256" key="4">
    <source>
        <dbReference type="ARBA" id="ARBA00023002"/>
    </source>
</evidence>
<dbReference type="Gene3D" id="3.50.50.60">
    <property type="entry name" value="FAD/NAD(P)-binding domain"/>
    <property type="match status" value="1"/>
</dbReference>
<protein>
    <recommendedName>
        <fullName evidence="5">Flavin-containing monooxygenase</fullName>
        <ecNumber evidence="5">1.-.-.-</ecNumber>
    </recommendedName>
</protein>
<name>A0A251RQ87_HELAN</name>
<dbReference type="Pfam" id="PF00743">
    <property type="entry name" value="FMO-like"/>
    <property type="match status" value="1"/>
</dbReference>
<evidence type="ECO:0000256" key="1">
    <source>
        <dbReference type="ARBA" id="ARBA00009183"/>
    </source>
</evidence>
<dbReference type="EMBL" id="CM007906">
    <property type="protein sequence ID" value="OTF85964.1"/>
    <property type="molecule type" value="Genomic_DNA"/>
</dbReference>
<dbReference type="SUPFAM" id="SSF51905">
    <property type="entry name" value="FAD/NAD(P)-binding domain"/>
    <property type="match status" value="1"/>
</dbReference>
<keyword evidence="5 7" id="KW-0503">Monooxygenase</keyword>
<dbReference type="GO" id="GO:0050660">
    <property type="term" value="F:flavin adenine dinucleotide binding"/>
    <property type="evidence" value="ECO:0007669"/>
    <property type="project" value="InterPro"/>
</dbReference>
<keyword evidence="2 5" id="KW-0285">Flavoprotein</keyword>
<evidence type="ECO:0000313" key="7">
    <source>
        <dbReference type="EMBL" id="OTF85964.1"/>
    </source>
</evidence>
<keyword evidence="4 5" id="KW-0560">Oxidoreductase</keyword>
<keyword evidence="8" id="KW-1185">Reference proteome</keyword>
<dbReference type="InterPro" id="IPR020946">
    <property type="entry name" value="Flavin_mOase-like"/>
</dbReference>
<dbReference type="GO" id="GO:0004497">
    <property type="term" value="F:monooxygenase activity"/>
    <property type="evidence" value="ECO:0000318"/>
    <property type="project" value="GO_Central"/>
</dbReference>
<dbReference type="OMA" id="SHEPNNE"/>
<comment type="similarity">
    <text evidence="1 5">Belongs to the FMO family.</text>
</comment>
<dbReference type="PROSITE" id="PS51257">
    <property type="entry name" value="PROKAR_LIPOPROTEIN"/>
    <property type="match status" value="1"/>
</dbReference>
<proteinExistence type="inferred from homology"/>
<dbReference type="EMBL" id="MNCJ02000332">
    <property type="protein sequence ID" value="KAF5754880.1"/>
    <property type="molecule type" value="Genomic_DNA"/>
</dbReference>
<evidence type="ECO:0000256" key="2">
    <source>
        <dbReference type="ARBA" id="ARBA00022630"/>
    </source>
</evidence>
<dbReference type="AlphaFoldDB" id="A0A251RQ87"/>
<dbReference type="InParanoid" id="A0A251RQ87"/>
<reference evidence="6" key="3">
    <citation type="submission" date="2020-06" db="EMBL/GenBank/DDBJ databases">
        <title>Helianthus annuus Genome sequencing and assembly Release 2.</title>
        <authorList>
            <person name="Gouzy J."/>
            <person name="Langlade N."/>
            <person name="Munos S."/>
        </authorList>
    </citation>
    <scope>NUCLEOTIDE SEQUENCE</scope>
    <source>
        <tissue evidence="6">Leaves</tissue>
    </source>
</reference>
<evidence type="ECO:0000313" key="8">
    <source>
        <dbReference type="Proteomes" id="UP000215914"/>
    </source>
</evidence>
<dbReference type="STRING" id="4232.A0A251RQ87"/>
<dbReference type="InterPro" id="IPR050346">
    <property type="entry name" value="FMO-like"/>
</dbReference>